<proteinExistence type="inferred from homology"/>
<dbReference type="GO" id="GO:0030832">
    <property type="term" value="P:regulation of actin filament length"/>
    <property type="evidence" value="ECO:0007669"/>
    <property type="project" value="TreeGrafter"/>
</dbReference>
<evidence type="ECO:0000256" key="1">
    <source>
        <dbReference type="ARBA" id="ARBA00004245"/>
    </source>
</evidence>
<dbReference type="InterPro" id="IPR000980">
    <property type="entry name" value="SH2"/>
</dbReference>
<feature type="compositionally biased region" description="Polar residues" evidence="19">
    <location>
        <begin position="1029"/>
        <end position="1045"/>
    </location>
</feature>
<dbReference type="PROSITE" id="PS50096">
    <property type="entry name" value="IQ"/>
    <property type="match status" value="1"/>
</dbReference>
<dbReference type="Gene3D" id="1.20.58.530">
    <property type="match status" value="1"/>
</dbReference>
<gene>
    <name evidence="22" type="ORF">KP79_PYT15589</name>
</gene>
<dbReference type="PANTHER" id="PTHR46256">
    <property type="entry name" value="AGAP011099-PA"/>
    <property type="match status" value="1"/>
</dbReference>
<protein>
    <recommendedName>
        <fullName evidence="3">non-specific serine/threonine protein kinase</fullName>
        <ecNumber evidence="3">2.7.11.1</ecNumber>
    </recommendedName>
</protein>
<dbReference type="PANTHER" id="PTHR46256:SF5">
    <property type="entry name" value="MYOSIN-IIIB-LIKE"/>
    <property type="match status" value="1"/>
</dbReference>
<comment type="catalytic activity">
    <reaction evidence="16">
        <text>L-seryl-[protein] + ATP = O-phospho-L-seryl-[protein] + ADP + H(+)</text>
        <dbReference type="Rhea" id="RHEA:17989"/>
        <dbReference type="Rhea" id="RHEA-COMP:9863"/>
        <dbReference type="Rhea" id="RHEA-COMP:11604"/>
        <dbReference type="ChEBI" id="CHEBI:15378"/>
        <dbReference type="ChEBI" id="CHEBI:29999"/>
        <dbReference type="ChEBI" id="CHEBI:30616"/>
        <dbReference type="ChEBI" id="CHEBI:83421"/>
        <dbReference type="ChEBI" id="CHEBI:456216"/>
        <dbReference type="EC" id="2.7.11.1"/>
    </reaction>
</comment>
<evidence type="ECO:0000259" key="20">
    <source>
        <dbReference type="PROSITE" id="PS50001"/>
    </source>
</evidence>
<dbReference type="InterPro" id="IPR027417">
    <property type="entry name" value="P-loop_NTPase"/>
</dbReference>
<comment type="catalytic activity">
    <reaction evidence="15">
        <text>L-threonyl-[protein] + ATP = O-phospho-L-threonyl-[protein] + ADP + H(+)</text>
        <dbReference type="Rhea" id="RHEA:46608"/>
        <dbReference type="Rhea" id="RHEA-COMP:11060"/>
        <dbReference type="Rhea" id="RHEA-COMP:11605"/>
        <dbReference type="ChEBI" id="CHEBI:15378"/>
        <dbReference type="ChEBI" id="CHEBI:30013"/>
        <dbReference type="ChEBI" id="CHEBI:30616"/>
        <dbReference type="ChEBI" id="CHEBI:61977"/>
        <dbReference type="ChEBI" id="CHEBI:456216"/>
        <dbReference type="EC" id="2.7.11.1"/>
    </reaction>
</comment>
<keyword evidence="10 18" id="KW-0067">ATP-binding</keyword>
<keyword evidence="9" id="KW-0418">Kinase</keyword>
<keyword evidence="5" id="KW-0723">Serine/threonine-protein kinase</keyword>
<dbReference type="STRING" id="6573.A0A210QFJ5"/>
<dbReference type="InterPro" id="IPR036860">
    <property type="entry name" value="SH2_dom_sf"/>
</dbReference>
<dbReference type="Gene3D" id="1.20.120.720">
    <property type="entry name" value="Myosin VI head, motor domain, U50 subdomain"/>
    <property type="match status" value="1"/>
</dbReference>
<keyword evidence="14" id="KW-0966">Cell projection</keyword>
<feature type="binding site" evidence="18">
    <location>
        <begin position="106"/>
        <end position="113"/>
    </location>
    <ligand>
        <name>ATP</name>
        <dbReference type="ChEBI" id="CHEBI:30616"/>
    </ligand>
</feature>
<evidence type="ECO:0000256" key="6">
    <source>
        <dbReference type="ARBA" id="ARBA00022679"/>
    </source>
</evidence>
<dbReference type="SMART" id="SM00242">
    <property type="entry name" value="MYSc"/>
    <property type="match status" value="1"/>
</dbReference>
<evidence type="ECO:0000256" key="10">
    <source>
        <dbReference type="ARBA" id="ARBA00022840"/>
    </source>
</evidence>
<evidence type="ECO:0000256" key="18">
    <source>
        <dbReference type="PROSITE-ProRule" id="PRU00782"/>
    </source>
</evidence>
<keyword evidence="11 18" id="KW-0518">Myosin</keyword>
<evidence type="ECO:0000256" key="9">
    <source>
        <dbReference type="ARBA" id="ARBA00022777"/>
    </source>
</evidence>
<keyword evidence="7" id="KW-0677">Repeat</keyword>
<dbReference type="Gene3D" id="3.30.505.10">
    <property type="entry name" value="SH2 domain"/>
    <property type="match status" value="1"/>
</dbReference>
<evidence type="ECO:0000256" key="5">
    <source>
        <dbReference type="ARBA" id="ARBA00022527"/>
    </source>
</evidence>
<dbReference type="InterPro" id="IPR001609">
    <property type="entry name" value="Myosin_head_motor_dom-like"/>
</dbReference>
<name>A0A210QFJ5_MIZYE</name>
<dbReference type="SUPFAM" id="SSF52540">
    <property type="entry name" value="P-loop containing nucleoside triphosphate hydrolases"/>
    <property type="match status" value="1"/>
</dbReference>
<feature type="domain" description="Myosin motor" evidence="21">
    <location>
        <begin position="8"/>
        <end position="700"/>
    </location>
</feature>
<dbReference type="GO" id="GO:0000146">
    <property type="term" value="F:microfilament motor activity"/>
    <property type="evidence" value="ECO:0007669"/>
    <property type="project" value="TreeGrafter"/>
</dbReference>
<dbReference type="Gene3D" id="1.10.10.820">
    <property type="match status" value="1"/>
</dbReference>
<keyword evidence="6" id="KW-0808">Transferase</keyword>
<keyword evidence="17" id="KW-0727">SH2 domain</keyword>
<dbReference type="SUPFAM" id="SSF55550">
    <property type="entry name" value="SH2 domain"/>
    <property type="match status" value="1"/>
</dbReference>
<dbReference type="GO" id="GO:0005524">
    <property type="term" value="F:ATP binding"/>
    <property type="evidence" value="ECO:0007669"/>
    <property type="project" value="UniProtKB-UniRule"/>
</dbReference>
<evidence type="ECO:0000256" key="17">
    <source>
        <dbReference type="PROSITE-ProRule" id="PRU00191"/>
    </source>
</evidence>
<evidence type="ECO:0000256" key="3">
    <source>
        <dbReference type="ARBA" id="ARBA00012513"/>
    </source>
</evidence>
<evidence type="ECO:0000256" key="13">
    <source>
        <dbReference type="ARBA" id="ARBA00023212"/>
    </source>
</evidence>
<dbReference type="PRINTS" id="PR00193">
    <property type="entry name" value="MYOSINHEAVY"/>
</dbReference>
<feature type="region of interest" description="Disordered" evidence="19">
    <location>
        <begin position="980"/>
        <end position="1071"/>
    </location>
</feature>
<keyword evidence="4" id="KW-0963">Cytoplasm</keyword>
<evidence type="ECO:0000256" key="19">
    <source>
        <dbReference type="SAM" id="MobiDB-lite"/>
    </source>
</evidence>
<feature type="domain" description="SH2" evidence="20">
    <location>
        <begin position="866"/>
        <end position="957"/>
    </location>
</feature>
<feature type="compositionally biased region" description="Acidic residues" evidence="19">
    <location>
        <begin position="813"/>
        <end position="822"/>
    </location>
</feature>
<dbReference type="GO" id="GO:0004674">
    <property type="term" value="F:protein serine/threonine kinase activity"/>
    <property type="evidence" value="ECO:0007669"/>
    <property type="project" value="UniProtKB-KW"/>
</dbReference>
<dbReference type="PRINTS" id="PR00401">
    <property type="entry name" value="SH2DOMAIN"/>
</dbReference>
<keyword evidence="13" id="KW-0206">Cytoskeleton</keyword>
<dbReference type="OrthoDB" id="6108017at2759"/>
<dbReference type="EMBL" id="NEDP02003864">
    <property type="protein sequence ID" value="OWF47527.1"/>
    <property type="molecule type" value="Genomic_DNA"/>
</dbReference>
<feature type="compositionally biased region" description="Polar residues" evidence="19">
    <location>
        <begin position="1062"/>
        <end position="1071"/>
    </location>
</feature>
<keyword evidence="8 18" id="KW-0547">Nucleotide-binding</keyword>
<dbReference type="AlphaFoldDB" id="A0A210QFJ5"/>
<evidence type="ECO:0000256" key="16">
    <source>
        <dbReference type="ARBA" id="ARBA00048679"/>
    </source>
</evidence>
<dbReference type="EC" id="2.7.11.1" evidence="3"/>
<evidence type="ECO:0000256" key="12">
    <source>
        <dbReference type="ARBA" id="ARBA00023175"/>
    </source>
</evidence>
<dbReference type="GO" id="GO:0042995">
    <property type="term" value="C:cell projection"/>
    <property type="evidence" value="ECO:0007669"/>
    <property type="project" value="UniProtKB-SubCell"/>
</dbReference>
<dbReference type="Pfam" id="PF00017">
    <property type="entry name" value="SH2"/>
    <property type="match status" value="1"/>
</dbReference>
<organism evidence="22 23">
    <name type="scientific">Mizuhopecten yessoensis</name>
    <name type="common">Japanese scallop</name>
    <name type="synonym">Patinopecten yessoensis</name>
    <dbReference type="NCBI Taxonomy" id="6573"/>
    <lineage>
        <taxon>Eukaryota</taxon>
        <taxon>Metazoa</taxon>
        <taxon>Spiralia</taxon>
        <taxon>Lophotrochozoa</taxon>
        <taxon>Mollusca</taxon>
        <taxon>Bivalvia</taxon>
        <taxon>Autobranchia</taxon>
        <taxon>Pteriomorphia</taxon>
        <taxon>Pectinida</taxon>
        <taxon>Pectinoidea</taxon>
        <taxon>Pectinidae</taxon>
        <taxon>Mizuhopecten</taxon>
    </lineage>
</organism>
<dbReference type="PROSITE" id="PS50001">
    <property type="entry name" value="SH2"/>
    <property type="match status" value="1"/>
</dbReference>
<evidence type="ECO:0000313" key="23">
    <source>
        <dbReference type="Proteomes" id="UP000242188"/>
    </source>
</evidence>
<comment type="subcellular location">
    <subcellularLocation>
        <location evidence="2">Cell projection</location>
    </subcellularLocation>
    <subcellularLocation>
        <location evidence="1">Cytoplasm</location>
        <location evidence="1">Cytoskeleton</location>
    </subcellularLocation>
</comment>
<dbReference type="Pfam" id="PF00612">
    <property type="entry name" value="IQ"/>
    <property type="match status" value="1"/>
</dbReference>
<sequence>MDGRPALGKVEDLATLAKLDDKVLLEELRARYRNNDIYTYVGDILIAVNPFREIPGLYEDSESQRYFLEQKSSNPPHIFAIADSTYQNIIGYGGRVPHNQCVLISGESGAGKTESTKLIIKQLVELCRGNTQLEQQILQVNPLLESFGNAQTLMNDNSSRFGKYIQLMFKEGHIMGAKISEYLLEKSRVVSQGKNEENFHIFYYMFAGLSKEYKAAHHLQSADKFRYLTNGASSLSRDPALMKSRYEELVNAMDMVGFTDEDQMSTFNMIASVLHLGNVTFDMDDNDAAFVKDEDGAVKVASQLLGINTQEVVGTLTAMVTFTRGEQVKRNYSAEQARDACDAMAKAIYGRLFGWIVNKVNQLLAPPVMHAEHKEIGILDIFGFEHFEKNSFEQACINLANEQLQFFFNQHVFKLEQDEYTKEGIDWTEIKFVDNQPLLNLFLNKPIGILSLLDEETNFPKGSDRSFVDKLDIHFHGNGYYTKSQQSTSGKFTIHHYAGKVTYDSSSWLEKNRDTLPPGVMEMLQGSTDDLVKLMFRGQVTRTGSLALQCRKSTSRRTRRSKKPSMYGRKRKITVGGQFKNSLQILMERMMSSSPVFVRCLKPNHVKVPGKFDETYIRDQLLYTGMLETIKIRREGFAVRPSFPEFVEKYKIILCKPSLEGNKQNCVQILKASKITGWQVGKTRVFMKYYHLEQLSEIFKVMGKSAIHLQRVVRGFLARQYVKVKKQEAQKQAQRLHNFLAQINNLSIEFSNHQHSARVHDESIPASYFTGGENELPPPPVPSFYGVLTPRSSGNKYMDPVAPTSREFGTQADDSDSDQFSDDEFKPVSSTQFGTPGTRQATVKWFKETQAQQVYDPAVSSFIAEWFHGVISRRTSEILLGSKPIGCFLIRVSESRFGYSLSFRGEGRVRHYMIDQLPNKKFVVVGEKKVHRTLKDLADYYSTNHLSNWDGFLSNPCGQEEGDCDYQELIADNYYFKLESQQEPPKRPISSGPRRQQASRVRGSYIPGVPPQRDSTVSGPPIPDRKYTMPNNSAGKSGVRSSTAMSGRPLPKRPDEAHKRLLQNQRTQFDY</sequence>
<dbReference type="PROSITE" id="PS51456">
    <property type="entry name" value="MYOSIN_MOTOR"/>
    <property type="match status" value="1"/>
</dbReference>
<comment type="similarity">
    <text evidence="18">Belongs to the TRAFAC class myosin-kinesin ATPase superfamily. Myosin family.</text>
</comment>
<dbReference type="SMART" id="SM00252">
    <property type="entry name" value="SH2"/>
    <property type="match status" value="1"/>
</dbReference>
<accession>A0A210QFJ5</accession>
<dbReference type="InterPro" id="IPR052409">
    <property type="entry name" value="Myosin-III_kinase_activity"/>
</dbReference>
<dbReference type="Pfam" id="PF00063">
    <property type="entry name" value="Myosin_head"/>
    <property type="match status" value="1"/>
</dbReference>
<dbReference type="InterPro" id="IPR036961">
    <property type="entry name" value="Kinesin_motor_dom_sf"/>
</dbReference>
<evidence type="ECO:0000259" key="21">
    <source>
        <dbReference type="PROSITE" id="PS51456"/>
    </source>
</evidence>
<dbReference type="Gene3D" id="3.40.850.10">
    <property type="entry name" value="Kinesin motor domain"/>
    <property type="match status" value="1"/>
</dbReference>
<evidence type="ECO:0000256" key="4">
    <source>
        <dbReference type="ARBA" id="ARBA00022490"/>
    </source>
</evidence>
<evidence type="ECO:0000256" key="11">
    <source>
        <dbReference type="ARBA" id="ARBA00023123"/>
    </source>
</evidence>
<dbReference type="GO" id="GO:0016459">
    <property type="term" value="C:myosin complex"/>
    <property type="evidence" value="ECO:0007669"/>
    <property type="project" value="UniProtKB-KW"/>
</dbReference>
<reference evidence="22 23" key="1">
    <citation type="journal article" date="2017" name="Nat. Ecol. Evol.">
        <title>Scallop genome provides insights into evolution of bilaterian karyotype and development.</title>
        <authorList>
            <person name="Wang S."/>
            <person name="Zhang J."/>
            <person name="Jiao W."/>
            <person name="Li J."/>
            <person name="Xun X."/>
            <person name="Sun Y."/>
            <person name="Guo X."/>
            <person name="Huan P."/>
            <person name="Dong B."/>
            <person name="Zhang L."/>
            <person name="Hu X."/>
            <person name="Sun X."/>
            <person name="Wang J."/>
            <person name="Zhao C."/>
            <person name="Wang Y."/>
            <person name="Wang D."/>
            <person name="Huang X."/>
            <person name="Wang R."/>
            <person name="Lv J."/>
            <person name="Li Y."/>
            <person name="Zhang Z."/>
            <person name="Liu B."/>
            <person name="Lu W."/>
            <person name="Hui Y."/>
            <person name="Liang J."/>
            <person name="Zhou Z."/>
            <person name="Hou R."/>
            <person name="Li X."/>
            <person name="Liu Y."/>
            <person name="Li H."/>
            <person name="Ning X."/>
            <person name="Lin Y."/>
            <person name="Zhao L."/>
            <person name="Xing Q."/>
            <person name="Dou J."/>
            <person name="Li Y."/>
            <person name="Mao J."/>
            <person name="Guo H."/>
            <person name="Dou H."/>
            <person name="Li T."/>
            <person name="Mu C."/>
            <person name="Jiang W."/>
            <person name="Fu Q."/>
            <person name="Fu X."/>
            <person name="Miao Y."/>
            <person name="Liu J."/>
            <person name="Yu Q."/>
            <person name="Li R."/>
            <person name="Liao H."/>
            <person name="Li X."/>
            <person name="Kong Y."/>
            <person name="Jiang Z."/>
            <person name="Chourrout D."/>
            <person name="Li R."/>
            <person name="Bao Z."/>
        </authorList>
    </citation>
    <scope>NUCLEOTIDE SEQUENCE [LARGE SCALE GENOMIC DNA]</scope>
    <source>
        <strain evidence="22 23">PY_sf001</strain>
    </source>
</reference>
<evidence type="ECO:0000256" key="7">
    <source>
        <dbReference type="ARBA" id="ARBA00022737"/>
    </source>
</evidence>
<comment type="caution">
    <text evidence="22">The sequence shown here is derived from an EMBL/GenBank/DDBJ whole genome shotgun (WGS) entry which is preliminary data.</text>
</comment>
<keyword evidence="23" id="KW-1185">Reference proteome</keyword>
<evidence type="ECO:0000256" key="2">
    <source>
        <dbReference type="ARBA" id="ARBA00004316"/>
    </source>
</evidence>
<feature type="region of interest" description="Actin-binding" evidence="18">
    <location>
        <begin position="583"/>
        <end position="605"/>
    </location>
</feature>
<evidence type="ECO:0000256" key="15">
    <source>
        <dbReference type="ARBA" id="ARBA00047899"/>
    </source>
</evidence>
<dbReference type="Proteomes" id="UP000242188">
    <property type="component" value="Unassembled WGS sequence"/>
</dbReference>
<evidence type="ECO:0000256" key="14">
    <source>
        <dbReference type="ARBA" id="ARBA00023273"/>
    </source>
</evidence>
<evidence type="ECO:0000313" key="22">
    <source>
        <dbReference type="EMBL" id="OWF47527.1"/>
    </source>
</evidence>
<feature type="region of interest" description="Disordered" evidence="19">
    <location>
        <begin position="801"/>
        <end position="835"/>
    </location>
</feature>
<keyword evidence="12 18" id="KW-0505">Motor protein</keyword>
<dbReference type="InterPro" id="IPR000048">
    <property type="entry name" value="IQ_motif_EF-hand-BS"/>
</dbReference>
<dbReference type="Gene3D" id="1.20.5.4820">
    <property type="match status" value="1"/>
</dbReference>
<dbReference type="GO" id="GO:0003779">
    <property type="term" value="F:actin binding"/>
    <property type="evidence" value="ECO:0007669"/>
    <property type="project" value="UniProtKB-KW"/>
</dbReference>
<evidence type="ECO:0000256" key="8">
    <source>
        <dbReference type="ARBA" id="ARBA00022741"/>
    </source>
</evidence>
<keyword evidence="18" id="KW-0009">Actin-binding</keyword>